<dbReference type="PANTHER" id="PTHR21340:SF0">
    <property type="entry name" value="BIS(5'-NUCLEOSYL)-TETRAPHOSPHATASE [ASYMMETRICAL]"/>
    <property type="match status" value="1"/>
</dbReference>
<feature type="domain" description="Nudix hydrolase" evidence="3">
    <location>
        <begin position="35"/>
        <end position="268"/>
    </location>
</feature>
<evidence type="ECO:0000256" key="1">
    <source>
        <dbReference type="ARBA" id="ARBA00022801"/>
    </source>
</evidence>
<dbReference type="PANTHER" id="PTHR21340">
    <property type="entry name" value="DIADENOSINE 5,5-P1,P4-TETRAPHOSPHATE PYROPHOSPHOHYDROLASE MUTT"/>
    <property type="match status" value="1"/>
</dbReference>
<dbReference type="EMBL" id="MN740464">
    <property type="protein sequence ID" value="QHU27860.1"/>
    <property type="molecule type" value="Genomic_DNA"/>
</dbReference>
<dbReference type="InterPro" id="IPR001878">
    <property type="entry name" value="Znf_CCHC"/>
</dbReference>
<reference evidence="4" key="1">
    <citation type="journal article" date="2020" name="Nature">
        <title>Giant virus diversity and host interactions through global metagenomics.</title>
        <authorList>
            <person name="Schulz F."/>
            <person name="Roux S."/>
            <person name="Paez-Espino D."/>
            <person name="Jungbluth S."/>
            <person name="Walsh D.A."/>
            <person name="Denef V.J."/>
            <person name="McMahon K.D."/>
            <person name="Konstantinidis K.T."/>
            <person name="Eloe-Fadrosh E.A."/>
            <person name="Kyrpides N.C."/>
            <person name="Woyke T."/>
        </authorList>
    </citation>
    <scope>NUCLEOTIDE SEQUENCE</scope>
    <source>
        <strain evidence="4">GVMAG-M-3300027769-26</strain>
    </source>
</reference>
<dbReference type="GO" id="GO:0006754">
    <property type="term" value="P:ATP biosynthetic process"/>
    <property type="evidence" value="ECO:0007669"/>
    <property type="project" value="TreeGrafter"/>
</dbReference>
<dbReference type="Gene3D" id="3.90.79.10">
    <property type="entry name" value="Nucleoside Triphosphate Pyrophosphohydrolase"/>
    <property type="match status" value="1"/>
</dbReference>
<evidence type="ECO:0000313" key="4">
    <source>
        <dbReference type="EMBL" id="QHU27860.1"/>
    </source>
</evidence>
<dbReference type="InterPro" id="IPR015797">
    <property type="entry name" value="NUDIX_hydrolase-like_dom_sf"/>
</dbReference>
<organism evidence="4">
    <name type="scientific">viral metagenome</name>
    <dbReference type="NCBI Taxonomy" id="1070528"/>
    <lineage>
        <taxon>unclassified sequences</taxon>
        <taxon>metagenomes</taxon>
        <taxon>organismal metagenomes</taxon>
    </lineage>
</organism>
<dbReference type="Pfam" id="PF00293">
    <property type="entry name" value="NUDIX"/>
    <property type="match status" value="1"/>
</dbReference>
<dbReference type="GO" id="GO:0008270">
    <property type="term" value="F:zinc ion binding"/>
    <property type="evidence" value="ECO:0007669"/>
    <property type="project" value="InterPro"/>
</dbReference>
<sequence length="278" mass="33284">MKKKYDESSKKNNYFRPQCCRNCGLNGHLYKDCPHPIMSFGIICYKRVNGEIKYIMIQRKDSLSFMEFVRGKYNIDDDKYIIKLIEYMTDSEKKLLLTNNFEQIWNYTWCQINQGAFKHTKEYIDSKNKFEIIMNDSNIKSILSIKNFNNNNESEQEWGFPKGRKKLKEADIDCAVREFCEETQLNKNDIEIDKNIIPFQEIFFGTNNILYKHVYYVAKIINDNAEIQLDNTCIEQIREIRSLKWFSDEEVLNHIKNHNTERIKIFKKAHSIINYINL</sequence>
<dbReference type="PROSITE" id="PS51462">
    <property type="entry name" value="NUDIX"/>
    <property type="match status" value="1"/>
</dbReference>
<name>A0A6C0LC07_9ZZZZ</name>
<dbReference type="AlphaFoldDB" id="A0A6C0LC07"/>
<evidence type="ECO:0000259" key="2">
    <source>
        <dbReference type="PROSITE" id="PS50158"/>
    </source>
</evidence>
<accession>A0A6C0LC07</accession>
<dbReference type="InterPro" id="IPR036875">
    <property type="entry name" value="Znf_CCHC_sf"/>
</dbReference>
<dbReference type="GO" id="GO:0004081">
    <property type="term" value="F:bis(5'-nucleosyl)-tetraphosphatase (asymmetrical) activity"/>
    <property type="evidence" value="ECO:0007669"/>
    <property type="project" value="TreeGrafter"/>
</dbReference>
<dbReference type="GO" id="GO:0006167">
    <property type="term" value="P:AMP biosynthetic process"/>
    <property type="evidence" value="ECO:0007669"/>
    <property type="project" value="TreeGrafter"/>
</dbReference>
<proteinExistence type="predicted"/>
<dbReference type="SUPFAM" id="SSF57756">
    <property type="entry name" value="Retrovirus zinc finger-like domains"/>
    <property type="match status" value="1"/>
</dbReference>
<evidence type="ECO:0008006" key="5">
    <source>
        <dbReference type="Google" id="ProtNLM"/>
    </source>
</evidence>
<keyword evidence="1" id="KW-0378">Hydrolase</keyword>
<dbReference type="InterPro" id="IPR051325">
    <property type="entry name" value="Nudix_hydrolase_domain"/>
</dbReference>
<protein>
    <recommendedName>
        <fullName evidence="5">Nudix hydrolase domain-containing protein</fullName>
    </recommendedName>
</protein>
<evidence type="ECO:0000259" key="3">
    <source>
        <dbReference type="PROSITE" id="PS51462"/>
    </source>
</evidence>
<feature type="domain" description="CCHC-type" evidence="2">
    <location>
        <begin position="20"/>
        <end position="34"/>
    </location>
</feature>
<dbReference type="InterPro" id="IPR000086">
    <property type="entry name" value="NUDIX_hydrolase_dom"/>
</dbReference>
<dbReference type="PROSITE" id="PS50158">
    <property type="entry name" value="ZF_CCHC"/>
    <property type="match status" value="1"/>
</dbReference>
<dbReference type="SUPFAM" id="SSF55811">
    <property type="entry name" value="Nudix"/>
    <property type="match status" value="1"/>
</dbReference>
<dbReference type="GO" id="GO:0003676">
    <property type="term" value="F:nucleic acid binding"/>
    <property type="evidence" value="ECO:0007669"/>
    <property type="project" value="InterPro"/>
</dbReference>